<dbReference type="InterPro" id="IPR034660">
    <property type="entry name" value="DinB/YfiT-like"/>
</dbReference>
<evidence type="ECO:0000313" key="2">
    <source>
        <dbReference type="Proteomes" id="UP000488936"/>
    </source>
</evidence>
<sequence>MARPTTKEKLLTLSKENFEKMFLLVESMSSKELSSTFAFDGRDRNIRDVFIHLTEWHGLLISWVKENQKGNLQSFLPEPYNWRTYPEMNVAFWKKHQVTSLEEAIYDLKQSHLKVVQLIESFTNEELFLKKHFAWTGTTSLGSYCVSATSSHYDWALKKLRKHQNLLLSKNVMKK</sequence>
<protein>
    <submittedName>
        <fullName evidence="1">ClbS/DfsB family four-helix bundle protein</fullName>
    </submittedName>
</protein>
<dbReference type="AlphaFoldDB" id="A0A7K1GSA5"/>
<comment type="caution">
    <text evidence="1">The sequence shown here is derived from an EMBL/GenBank/DDBJ whole genome shotgun (WGS) entry which is preliminary data.</text>
</comment>
<dbReference type="Pfam" id="PF08020">
    <property type="entry name" value="DUF1706"/>
    <property type="match status" value="1"/>
</dbReference>
<dbReference type="PIRSF" id="PIRSF031551">
    <property type="entry name" value="DUF1706"/>
    <property type="match status" value="1"/>
</dbReference>
<name>A0A7K1GSA5_9FLAO</name>
<dbReference type="Gene3D" id="1.20.120.450">
    <property type="entry name" value="dinb family like domain"/>
    <property type="match status" value="1"/>
</dbReference>
<dbReference type="PANTHER" id="PTHR40658">
    <property type="match status" value="1"/>
</dbReference>
<gene>
    <name evidence="1" type="ORF">GJV77_12950</name>
</gene>
<keyword evidence="2" id="KW-1185">Reference proteome</keyword>
<dbReference type="RefSeq" id="WP_155036768.1">
    <property type="nucleotide sequence ID" value="NZ_JAYMMG010000022.1"/>
</dbReference>
<dbReference type="PANTHER" id="PTHR40658:SF4">
    <property type="entry name" value="HYPOTHETICAL CYTOSOLIC PROTEIN"/>
    <property type="match status" value="1"/>
</dbReference>
<evidence type="ECO:0000313" key="1">
    <source>
        <dbReference type="EMBL" id="MTH30794.1"/>
    </source>
</evidence>
<proteinExistence type="predicted"/>
<dbReference type="Proteomes" id="UP000488936">
    <property type="component" value="Unassembled WGS sequence"/>
</dbReference>
<dbReference type="EMBL" id="WMJY01000041">
    <property type="protein sequence ID" value="MTH30794.1"/>
    <property type="molecule type" value="Genomic_DNA"/>
</dbReference>
<accession>A0A7K1GSA5</accession>
<reference evidence="1 2" key="1">
    <citation type="journal article" date="2006" name="Int. J. Syst. Evol. Microbiol.">
        <title>Myroides pelagicus sp. nov., isolated from seawater in Thailand.</title>
        <authorList>
            <person name="Yoon J."/>
            <person name="Maneerat S."/>
            <person name="Kawai F."/>
            <person name="Yokota A."/>
        </authorList>
    </citation>
    <scope>NUCLEOTIDE SEQUENCE [LARGE SCALE GENOMIC DNA]</scope>
    <source>
        <strain evidence="1 2">SM1T</strain>
    </source>
</reference>
<organism evidence="1 2">
    <name type="scientific">Myroides pelagicus</name>
    <dbReference type="NCBI Taxonomy" id="270914"/>
    <lineage>
        <taxon>Bacteria</taxon>
        <taxon>Pseudomonadati</taxon>
        <taxon>Bacteroidota</taxon>
        <taxon>Flavobacteriia</taxon>
        <taxon>Flavobacteriales</taxon>
        <taxon>Flavobacteriaceae</taxon>
        <taxon>Myroides</taxon>
    </lineage>
</organism>
<dbReference type="OrthoDB" id="9786621at2"/>
<dbReference type="InterPro" id="IPR012550">
    <property type="entry name" value="DUF1706"/>
</dbReference>